<dbReference type="InterPro" id="IPR012347">
    <property type="entry name" value="Ferritin-like"/>
</dbReference>
<dbReference type="Gene3D" id="1.20.1260.10">
    <property type="match status" value="1"/>
</dbReference>
<dbReference type="InterPro" id="IPR008331">
    <property type="entry name" value="Ferritin_DPS_dom"/>
</dbReference>
<dbReference type="InterPro" id="IPR009040">
    <property type="entry name" value="Ferritin-like_diiron"/>
</dbReference>
<evidence type="ECO:0000313" key="2">
    <source>
        <dbReference type="EMBL" id="GAH87799.1"/>
    </source>
</evidence>
<dbReference type="EMBL" id="BARU01040069">
    <property type="protein sequence ID" value="GAH87799.1"/>
    <property type="molecule type" value="Genomic_DNA"/>
</dbReference>
<dbReference type="Pfam" id="PF00210">
    <property type="entry name" value="Ferritin"/>
    <property type="match status" value="1"/>
</dbReference>
<evidence type="ECO:0000259" key="1">
    <source>
        <dbReference type="PROSITE" id="PS50905"/>
    </source>
</evidence>
<sequence>MEHMEKISDRIYEIDRESIATVDPLPEIGNSVDEFIKLDREAENYAIVLYRKVIAEATRLGDIKTRKLFEDIIQDEESHYWAFDDFLP</sequence>
<dbReference type="SUPFAM" id="SSF47240">
    <property type="entry name" value="Ferritin-like"/>
    <property type="match status" value="1"/>
</dbReference>
<name>X1KC64_9ZZZZ</name>
<comment type="caution">
    <text evidence="2">The sequence shown here is derived from an EMBL/GenBank/DDBJ whole genome shotgun (WGS) entry which is preliminary data.</text>
</comment>
<dbReference type="InterPro" id="IPR009078">
    <property type="entry name" value="Ferritin-like_SF"/>
</dbReference>
<gene>
    <name evidence="2" type="ORF">S03H2_62006</name>
</gene>
<dbReference type="AlphaFoldDB" id="X1KC64"/>
<protein>
    <recommendedName>
        <fullName evidence="1">Ferritin-like diiron domain-containing protein</fullName>
    </recommendedName>
</protein>
<reference evidence="2" key="1">
    <citation type="journal article" date="2014" name="Front. Microbiol.">
        <title>High frequency of phylogenetically diverse reductive dehalogenase-homologous genes in deep subseafloor sedimentary metagenomes.</title>
        <authorList>
            <person name="Kawai M."/>
            <person name="Futagami T."/>
            <person name="Toyoda A."/>
            <person name="Takaki Y."/>
            <person name="Nishi S."/>
            <person name="Hori S."/>
            <person name="Arai W."/>
            <person name="Tsubouchi T."/>
            <person name="Morono Y."/>
            <person name="Uchiyama I."/>
            <person name="Ito T."/>
            <person name="Fujiyama A."/>
            <person name="Inagaki F."/>
            <person name="Takami H."/>
        </authorList>
    </citation>
    <scope>NUCLEOTIDE SEQUENCE</scope>
    <source>
        <strain evidence="2">Expedition CK06-06</strain>
    </source>
</reference>
<dbReference type="PROSITE" id="PS50905">
    <property type="entry name" value="FERRITIN_LIKE"/>
    <property type="match status" value="1"/>
</dbReference>
<proteinExistence type="predicted"/>
<organism evidence="2">
    <name type="scientific">marine sediment metagenome</name>
    <dbReference type="NCBI Taxonomy" id="412755"/>
    <lineage>
        <taxon>unclassified sequences</taxon>
        <taxon>metagenomes</taxon>
        <taxon>ecological metagenomes</taxon>
    </lineage>
</organism>
<feature type="domain" description="Ferritin-like diiron" evidence="1">
    <location>
        <begin position="1"/>
        <end position="88"/>
    </location>
</feature>
<dbReference type="GO" id="GO:0008199">
    <property type="term" value="F:ferric iron binding"/>
    <property type="evidence" value="ECO:0007669"/>
    <property type="project" value="InterPro"/>
</dbReference>
<accession>X1KC64</accession>